<dbReference type="Gene3D" id="3.40.50.300">
    <property type="entry name" value="P-loop containing nucleotide triphosphate hydrolases"/>
    <property type="match status" value="1"/>
</dbReference>
<accession>A0ABW9F732</accession>
<proteinExistence type="predicted"/>
<dbReference type="Pfam" id="PF13177">
    <property type="entry name" value="DNA_pol3_delta2"/>
    <property type="match status" value="1"/>
</dbReference>
<dbReference type="EMBL" id="JBFNFH010000013">
    <property type="protein sequence ID" value="MFM1525192.1"/>
    <property type="molecule type" value="Genomic_DNA"/>
</dbReference>
<reference evidence="1 2" key="1">
    <citation type="journal article" date="2024" name="Front. Microbiol.">
        <title>Pangenomic and biochemical analyses of Helcococcus ovis reveal widespread tetracycline resistance and a novel bacterial species, Helcococcus bovis.</title>
        <authorList>
            <person name="Cunha F."/>
            <person name="Zhai Y."/>
            <person name="Casaro S."/>
            <person name="Jones K.L."/>
            <person name="Hernandez M."/>
            <person name="Bisinotto R.S."/>
            <person name="Kariyawasam S."/>
            <person name="Brown M.B."/>
            <person name="Phillips A."/>
            <person name="Jeong K.C."/>
            <person name="Galvao K.N."/>
        </authorList>
    </citation>
    <scope>NUCLEOTIDE SEQUENCE [LARGE SCALE GENOMIC DNA]</scope>
    <source>
        <strain evidence="1 2">KG197</strain>
    </source>
</reference>
<dbReference type="SUPFAM" id="SSF52540">
    <property type="entry name" value="P-loop containing nucleoside triphosphate hydrolases"/>
    <property type="match status" value="1"/>
</dbReference>
<dbReference type="Proteomes" id="UP001629536">
    <property type="component" value="Unassembled WGS sequence"/>
</dbReference>
<evidence type="ECO:0000313" key="2">
    <source>
        <dbReference type="Proteomes" id="UP001629536"/>
    </source>
</evidence>
<evidence type="ECO:0000313" key="1">
    <source>
        <dbReference type="EMBL" id="MFM1525192.1"/>
    </source>
</evidence>
<keyword evidence="2" id="KW-1185">Reference proteome</keyword>
<evidence type="ECO:0008006" key="3">
    <source>
        <dbReference type="Google" id="ProtNLM"/>
    </source>
</evidence>
<name>A0ABW9F732_9FIRM</name>
<organism evidence="1 2">
    <name type="scientific">Helcococcus bovis</name>
    <dbReference type="NCBI Taxonomy" id="3153252"/>
    <lineage>
        <taxon>Bacteria</taxon>
        <taxon>Bacillati</taxon>
        <taxon>Bacillota</taxon>
        <taxon>Tissierellia</taxon>
        <taxon>Tissierellales</taxon>
        <taxon>Peptoniphilaceae</taxon>
        <taxon>Helcococcus</taxon>
    </lineage>
</organism>
<dbReference type="InterPro" id="IPR027417">
    <property type="entry name" value="P-loop_NTPase"/>
</dbReference>
<sequence>MLNKILDKQIKNNSIFNVYIIEGALEEAIKQCMLFTQSIFNRKDVENLVNIVKAENNNISIDKIRILSKMVYEKPVKYDHNVFIIEDAGLMKAEAQNALLKTLEELPGYSIVFMTIDNRYKLLNTIISRSQIINVLERKSIDYESETFKNLVYLLNKAFEGNYYIINKEKSLIKDLSENRSEVLKIMTQIYSDAIFNKFETKNLKYNNLIKKMLKISNASLEDMIKRNEDFKSLLKVNVNFQLVIERIILELIEKYKKVR</sequence>
<comment type="caution">
    <text evidence="1">The sequence shown here is derived from an EMBL/GenBank/DDBJ whole genome shotgun (WGS) entry which is preliminary data.</text>
</comment>
<protein>
    <recommendedName>
        <fullName evidence="3">DNA polymerase III subunit delta</fullName>
    </recommendedName>
</protein>
<dbReference type="RefSeq" id="WP_408126706.1">
    <property type="nucleotide sequence ID" value="NZ_JBFNFH010000013.1"/>
</dbReference>
<gene>
    <name evidence="1" type="ORF">ABGF40_05835</name>
</gene>